<sequence length="84" mass="9517">MINKFDDIFDSIYDGSQISLDVLLTALKNAGATQMESVMLLIKNLKMPLREADSLIVNSSVWQGSKEDVFWLRNKFGEYLDGLD</sequence>
<organism evidence="1 2">
    <name type="scientific">Chitinophaga oryzae</name>
    <dbReference type="NCBI Taxonomy" id="2725414"/>
    <lineage>
        <taxon>Bacteria</taxon>
        <taxon>Pseudomonadati</taxon>
        <taxon>Bacteroidota</taxon>
        <taxon>Chitinophagia</taxon>
        <taxon>Chitinophagales</taxon>
        <taxon>Chitinophagaceae</taxon>
        <taxon>Chitinophaga</taxon>
    </lineage>
</organism>
<protein>
    <submittedName>
        <fullName evidence="1">Uncharacterized protein</fullName>
    </submittedName>
</protein>
<dbReference type="RefSeq" id="WP_168862213.1">
    <property type="nucleotide sequence ID" value="NZ_CP051204.2"/>
</dbReference>
<keyword evidence="2" id="KW-1185">Reference proteome</keyword>
<proteinExistence type="predicted"/>
<gene>
    <name evidence="1" type="ORF">HF324_31955</name>
</gene>
<dbReference type="Proteomes" id="UP000503144">
    <property type="component" value="Chromosome"/>
</dbReference>
<evidence type="ECO:0000313" key="2">
    <source>
        <dbReference type="Proteomes" id="UP000503144"/>
    </source>
</evidence>
<accession>A0ABX6LQ36</accession>
<reference evidence="1" key="1">
    <citation type="submission" date="2020-09" db="EMBL/GenBank/DDBJ databases">
        <authorList>
            <person name="Kittiwongwattana C."/>
        </authorList>
    </citation>
    <scope>NUCLEOTIDE SEQUENCE</scope>
    <source>
        <strain evidence="1">1303</strain>
    </source>
</reference>
<dbReference type="EMBL" id="CP051204">
    <property type="protein sequence ID" value="QJB42206.1"/>
    <property type="molecule type" value="Genomic_DNA"/>
</dbReference>
<evidence type="ECO:0000313" key="1">
    <source>
        <dbReference type="EMBL" id="QJB42206.1"/>
    </source>
</evidence>
<name>A0ABX6LQ36_9BACT</name>